<dbReference type="AlphaFoldDB" id="A0A1J5NYM6"/>
<proteinExistence type="predicted"/>
<sequence length="52" mass="5335">MTTMLPAVKPCATWVTATSWLPLVTESGSAPRLTPGAADVGVMSYSAPPSQT</sequence>
<comment type="caution">
    <text evidence="1">The sequence shown here is derived from an EMBL/GenBank/DDBJ whole genome shotgun (WGS) entry which is preliminary data.</text>
</comment>
<evidence type="ECO:0000313" key="1">
    <source>
        <dbReference type="EMBL" id="OIQ63902.1"/>
    </source>
</evidence>
<protein>
    <submittedName>
        <fullName evidence="1">Uncharacterized protein</fullName>
    </submittedName>
</protein>
<name>A0A1J5NYM6_9ZZZZ</name>
<organism evidence="1">
    <name type="scientific">mine drainage metagenome</name>
    <dbReference type="NCBI Taxonomy" id="410659"/>
    <lineage>
        <taxon>unclassified sequences</taxon>
        <taxon>metagenomes</taxon>
        <taxon>ecological metagenomes</taxon>
    </lineage>
</organism>
<gene>
    <name evidence="1" type="ORF">GALL_545540</name>
</gene>
<reference evidence="1" key="1">
    <citation type="submission" date="2016-10" db="EMBL/GenBank/DDBJ databases">
        <title>Sequence of Gallionella enrichment culture.</title>
        <authorList>
            <person name="Poehlein A."/>
            <person name="Muehling M."/>
            <person name="Daniel R."/>
        </authorList>
    </citation>
    <scope>NUCLEOTIDE SEQUENCE</scope>
</reference>
<dbReference type="EMBL" id="MLJW01008588">
    <property type="protein sequence ID" value="OIQ63902.1"/>
    <property type="molecule type" value="Genomic_DNA"/>
</dbReference>
<accession>A0A1J5NYM6</accession>